<reference evidence="1" key="1">
    <citation type="submission" date="2022-10" db="EMBL/GenBank/DDBJ databases">
        <title>The complete genomes of actinobacterial strains from the NBC collection.</title>
        <authorList>
            <person name="Joergensen T.S."/>
            <person name="Alvarez Arevalo M."/>
            <person name="Sterndorff E.B."/>
            <person name="Faurdal D."/>
            <person name="Vuksanovic O."/>
            <person name="Mourched A.-S."/>
            <person name="Charusanti P."/>
            <person name="Shaw S."/>
            <person name="Blin K."/>
            <person name="Weber T."/>
        </authorList>
    </citation>
    <scope>NUCLEOTIDE SEQUENCE</scope>
    <source>
        <strain evidence="1">NBC_01393</strain>
    </source>
</reference>
<name>A0AAU3ID24_9ACTN</name>
<evidence type="ECO:0000313" key="1">
    <source>
        <dbReference type="EMBL" id="WTZ14310.1"/>
    </source>
</evidence>
<accession>A0AAU3ID24</accession>
<dbReference type="EMBL" id="CP109546">
    <property type="protein sequence ID" value="WTZ14310.1"/>
    <property type="molecule type" value="Genomic_DNA"/>
</dbReference>
<proteinExistence type="predicted"/>
<organism evidence="1">
    <name type="scientific">Streptomyces sp. NBC_01393</name>
    <dbReference type="NCBI Taxonomy" id="2903851"/>
    <lineage>
        <taxon>Bacteria</taxon>
        <taxon>Bacillati</taxon>
        <taxon>Actinomycetota</taxon>
        <taxon>Actinomycetes</taxon>
        <taxon>Kitasatosporales</taxon>
        <taxon>Streptomycetaceae</taxon>
        <taxon>Streptomyces</taxon>
    </lineage>
</organism>
<evidence type="ECO:0008006" key="2">
    <source>
        <dbReference type="Google" id="ProtNLM"/>
    </source>
</evidence>
<dbReference type="AlphaFoldDB" id="A0AAU3ID24"/>
<gene>
    <name evidence="1" type="ORF">OG699_44000</name>
</gene>
<protein>
    <recommendedName>
        <fullName evidence="2">ABM domain-containing protein</fullName>
    </recommendedName>
</protein>
<sequence length="99" mass="10832">MSAVIRYRTKPESADENQRLIENVFADLATEAPAGLRYSSFRLADGVTFVHVVDGEGLPKLAAFQEFQRELGTRLADDLTREEATLIGSYAGTTVTTHG</sequence>